<dbReference type="EMBL" id="JASNQZ010000006">
    <property type="protein sequence ID" value="KAL0956451.1"/>
    <property type="molecule type" value="Genomic_DNA"/>
</dbReference>
<dbReference type="InterPro" id="IPR051494">
    <property type="entry name" value="BSD_domain-containing"/>
</dbReference>
<dbReference type="InterPro" id="IPR035925">
    <property type="entry name" value="BSD_dom_sf"/>
</dbReference>
<dbReference type="Gene3D" id="1.10.3970.10">
    <property type="entry name" value="BSD domain"/>
    <property type="match status" value="1"/>
</dbReference>
<feature type="compositionally biased region" description="Acidic residues" evidence="1">
    <location>
        <begin position="387"/>
        <end position="401"/>
    </location>
</feature>
<evidence type="ECO:0000259" key="2">
    <source>
        <dbReference type="PROSITE" id="PS50858"/>
    </source>
</evidence>
<proteinExistence type="predicted"/>
<protein>
    <recommendedName>
        <fullName evidence="2">BSD domain-containing protein</fullName>
    </recommendedName>
</protein>
<feature type="compositionally biased region" description="Low complexity" evidence="1">
    <location>
        <begin position="90"/>
        <end position="106"/>
    </location>
</feature>
<evidence type="ECO:0000256" key="1">
    <source>
        <dbReference type="SAM" id="MobiDB-lite"/>
    </source>
</evidence>
<dbReference type="PANTHER" id="PTHR16019:SF5">
    <property type="entry name" value="BSD DOMAIN-CONTAINING PROTEIN 1"/>
    <property type="match status" value="1"/>
</dbReference>
<organism evidence="3 4">
    <name type="scientific">Hohenbuehelia grisea</name>
    <dbReference type="NCBI Taxonomy" id="104357"/>
    <lineage>
        <taxon>Eukaryota</taxon>
        <taxon>Fungi</taxon>
        <taxon>Dikarya</taxon>
        <taxon>Basidiomycota</taxon>
        <taxon>Agaricomycotina</taxon>
        <taxon>Agaricomycetes</taxon>
        <taxon>Agaricomycetidae</taxon>
        <taxon>Agaricales</taxon>
        <taxon>Pleurotineae</taxon>
        <taxon>Pleurotaceae</taxon>
        <taxon>Hohenbuehelia</taxon>
    </lineage>
</organism>
<feature type="compositionally biased region" description="Low complexity" evidence="1">
    <location>
        <begin position="124"/>
        <end position="136"/>
    </location>
</feature>
<reference evidence="4" key="1">
    <citation type="submission" date="2024-06" db="EMBL/GenBank/DDBJ databases">
        <title>Multi-omics analyses provide insights into the biosynthesis of the anticancer antibiotic pleurotin in Hohenbuehelia grisea.</title>
        <authorList>
            <person name="Weaver J.A."/>
            <person name="Alberti F."/>
        </authorList>
    </citation>
    <scope>NUCLEOTIDE SEQUENCE [LARGE SCALE GENOMIC DNA]</scope>
    <source>
        <strain evidence="4">T-177</strain>
    </source>
</reference>
<comment type="caution">
    <text evidence="3">The sequence shown here is derived from an EMBL/GenBank/DDBJ whole genome shotgun (WGS) entry which is preliminary data.</text>
</comment>
<name>A0ABR3JLM7_9AGAR</name>
<evidence type="ECO:0000313" key="4">
    <source>
        <dbReference type="Proteomes" id="UP001556367"/>
    </source>
</evidence>
<feature type="compositionally biased region" description="Polar residues" evidence="1">
    <location>
        <begin position="412"/>
        <end position="436"/>
    </location>
</feature>
<gene>
    <name evidence="3" type="ORF">HGRIS_002599</name>
</gene>
<keyword evidence="4" id="KW-1185">Reference proteome</keyword>
<dbReference type="PROSITE" id="PS50858">
    <property type="entry name" value="BSD"/>
    <property type="match status" value="1"/>
</dbReference>
<evidence type="ECO:0000313" key="3">
    <source>
        <dbReference type="EMBL" id="KAL0956451.1"/>
    </source>
</evidence>
<feature type="region of interest" description="Disordered" evidence="1">
    <location>
        <begin position="382"/>
        <end position="469"/>
    </location>
</feature>
<dbReference type="Proteomes" id="UP001556367">
    <property type="component" value="Unassembled WGS sequence"/>
</dbReference>
<sequence length="469" mass="50950">MNFLDPYDLTNSTNTPPPEPSTTPGQTQTQEQTLNEEVSQVIGQLGRFWGGFRKQSQAALSTARKDFGDVVLQAQKELTKLAENNPLAGTAEPAASTPEASSSTSTKDANDEPESDDKTPVGTPPSDASPSSSAGATGFLSRIQSTLPPNIVATLQNNIPESLKHASENVDFAQLRTTLSSEFQRVQGVTRTQAEEYVRKSENLLREAMKDAQEVLKDAVKIIPPEEGSVSASSSSGLVWDGSDMWMLPYEPSDGNISKGKARDTGSSSGRASGEAQRVATRAEALLKRLKHDAAIIRHEPDSGVFDEWTKAEIDTKEGGIEASEWKSKVDAALNDTSDGAALRATQDELVPAEMDKETFWKRYFFRVHQIHREEEKRKALLQAPVENDDDFSWEDEEEEASPVSEKKELQSDATPTTETKISTPQVLSTAGSSPRESSEDSYDLVSSTNASAAGDKKSDDSDGDSDWE</sequence>
<dbReference type="InterPro" id="IPR005607">
    <property type="entry name" value="BSD_dom"/>
</dbReference>
<feature type="region of interest" description="Disordered" evidence="1">
    <location>
        <begin position="252"/>
        <end position="278"/>
    </location>
</feature>
<feature type="region of interest" description="Disordered" evidence="1">
    <location>
        <begin position="82"/>
        <end position="136"/>
    </location>
</feature>
<dbReference type="SUPFAM" id="SSF140383">
    <property type="entry name" value="BSD domain-like"/>
    <property type="match status" value="1"/>
</dbReference>
<feature type="domain" description="BSD" evidence="2">
    <location>
        <begin position="343"/>
        <end position="372"/>
    </location>
</feature>
<feature type="region of interest" description="Disordered" evidence="1">
    <location>
        <begin position="1"/>
        <end position="34"/>
    </location>
</feature>
<dbReference type="SMART" id="SM00751">
    <property type="entry name" value="BSD"/>
    <property type="match status" value="1"/>
</dbReference>
<accession>A0ABR3JLM7</accession>
<feature type="compositionally biased region" description="Low complexity" evidence="1">
    <location>
        <begin position="22"/>
        <end position="34"/>
    </location>
</feature>
<dbReference type="Pfam" id="PF03909">
    <property type="entry name" value="BSD"/>
    <property type="match status" value="1"/>
</dbReference>
<dbReference type="PANTHER" id="PTHR16019">
    <property type="entry name" value="SYNAPSE-ASSOCIATED PROTEIN"/>
    <property type="match status" value="1"/>
</dbReference>